<comment type="caution">
    <text evidence="1">The sequence shown here is derived from an EMBL/GenBank/DDBJ whole genome shotgun (WGS) entry which is preliminary data.</text>
</comment>
<reference evidence="1" key="1">
    <citation type="submission" date="2022-08" db="EMBL/GenBank/DDBJ databases">
        <authorList>
            <person name="Tistechok S."/>
            <person name="Samborskyy M."/>
            <person name="Roman I."/>
        </authorList>
    </citation>
    <scope>NUCLEOTIDE SEQUENCE</scope>
    <source>
        <strain evidence="1">DSM 103496</strain>
    </source>
</reference>
<evidence type="ECO:0000313" key="1">
    <source>
        <dbReference type="EMBL" id="MCS7476391.1"/>
    </source>
</evidence>
<gene>
    <name evidence="1" type="ORF">NZH93_05965</name>
</gene>
<organism evidence="1 2">
    <name type="scientific">Umezawaea endophytica</name>
    <dbReference type="NCBI Taxonomy" id="1654476"/>
    <lineage>
        <taxon>Bacteria</taxon>
        <taxon>Bacillati</taxon>
        <taxon>Actinomycetota</taxon>
        <taxon>Actinomycetes</taxon>
        <taxon>Pseudonocardiales</taxon>
        <taxon>Pseudonocardiaceae</taxon>
        <taxon>Umezawaea</taxon>
    </lineage>
</organism>
<dbReference type="AlphaFoldDB" id="A0A9X2VGV1"/>
<dbReference type="EMBL" id="JANYMP010000002">
    <property type="protein sequence ID" value="MCS7476391.1"/>
    <property type="molecule type" value="Genomic_DNA"/>
</dbReference>
<name>A0A9X2VGV1_9PSEU</name>
<sequence>MAARFATNQVTSDIDAAMTQLKEAMDQMPFARHRFIGKFNKVTTAMGHLSVALEDVKPYLD</sequence>
<proteinExistence type="predicted"/>
<evidence type="ECO:0000313" key="2">
    <source>
        <dbReference type="Proteomes" id="UP001141259"/>
    </source>
</evidence>
<protein>
    <submittedName>
        <fullName evidence="1">Uncharacterized protein</fullName>
    </submittedName>
</protein>
<dbReference type="Proteomes" id="UP001141259">
    <property type="component" value="Unassembled WGS sequence"/>
</dbReference>
<accession>A0A9X2VGV1</accession>
<dbReference type="RefSeq" id="WP_259621890.1">
    <property type="nucleotide sequence ID" value="NZ_JANYMP010000002.1"/>
</dbReference>
<keyword evidence="2" id="KW-1185">Reference proteome</keyword>